<dbReference type="NCBIfam" id="TIGR01443">
    <property type="entry name" value="intein_Cterm"/>
    <property type="match status" value="1"/>
</dbReference>
<feature type="compositionally biased region" description="Low complexity" evidence="1">
    <location>
        <begin position="215"/>
        <end position="225"/>
    </location>
</feature>
<dbReference type="InterPro" id="IPR032722">
    <property type="entry name" value="Deaminase_XOO_2897"/>
</dbReference>
<dbReference type="SUPFAM" id="SSF51294">
    <property type="entry name" value="Hedgehog/intein (Hint) domain"/>
    <property type="match status" value="1"/>
</dbReference>
<dbReference type="Pfam" id="PF14440">
    <property type="entry name" value="XOO_2897-deam"/>
    <property type="match status" value="1"/>
</dbReference>
<keyword evidence="5" id="KW-1185">Reference proteome</keyword>
<feature type="domain" description="Hint" evidence="3">
    <location>
        <begin position="448"/>
        <end position="548"/>
    </location>
</feature>
<evidence type="ECO:0000256" key="1">
    <source>
        <dbReference type="SAM" id="MobiDB-lite"/>
    </source>
</evidence>
<sequence>MRSVAAQFQRRAGSGRRSRARAAVIATVLTGIVALLTGCATVPGHPIPQQNQLPFYAAVSDLVTQSVGHYTSSIPGLGSTWDMRATTGGEAIGSVTSAGQKSDALTVSGRNYVKPPASAVQSALPSNVSADSVTGKWLTGSDGLTAGIPTGSWSPITIGAALLDALERTADFPRYGAPTVQIGSEQALEVATPIGTLAVSANEPYHVLRLTPASPDLATTPTRTPAPTPTDTDEPDPTTTQADPGGSQPAAPTTEQSPLSTDYGPIDFVPMSPADIDRTFADLITQTQSLGDAVDLGINFNFSQTGNLDCNDSSCTVTANATTSTTAKRGAKLSGNVTVSMTSTVTVDDRPAGGCSQTGSLPVNGSGVLSCVVGGVAPVVAQIKSEYQAKANAQARASGRDVSLPYTLHFASHTDLRAIALIQAEIDQAVGAERAEQADTNRLTPCPKNSFVADTPVLMADGTHRPIEDIRPGDEIRNAAAGSDPSSHRVTDIHVTDADHDFVRLTVSGPDGIGTIESTAAHLFYNATAATWTEAAALTPGLLLRTPTGTAVVESIETYSATARTFNLSIDGVPTYFVLAANTPVLVHNCTTGQIPYNSDELSRAALRARIKNDWSKGRNVAVARVPGWNDPEWGDLVIGFSKGSKNGKAFHSEDDILDKLSARGIDPKTITALYSERQPCPEKCEGMLENSLAPGTPVTWSVPWPRNPTMRKSWDELLAQMIEKAGG</sequence>
<name>A0A7K1UQM4_9NOCA</name>
<evidence type="ECO:0000313" key="4">
    <source>
        <dbReference type="EMBL" id="MVU76650.1"/>
    </source>
</evidence>
<dbReference type="EMBL" id="WRPP01000001">
    <property type="protein sequence ID" value="MVU76650.1"/>
    <property type="molecule type" value="Genomic_DNA"/>
</dbReference>
<dbReference type="CDD" id="cd00081">
    <property type="entry name" value="Hint"/>
    <property type="match status" value="1"/>
</dbReference>
<accession>A0A7K1UQM4</accession>
<dbReference type="InterPro" id="IPR030934">
    <property type="entry name" value="Intein_C"/>
</dbReference>
<dbReference type="SMART" id="SM00306">
    <property type="entry name" value="HintN"/>
    <property type="match status" value="1"/>
</dbReference>
<gene>
    <name evidence="4" type="ORF">GPX89_05245</name>
</gene>
<proteinExistence type="predicted"/>
<feature type="region of interest" description="Disordered" evidence="1">
    <location>
        <begin position="211"/>
        <end position="267"/>
    </location>
</feature>
<feature type="compositionally biased region" description="Polar residues" evidence="1">
    <location>
        <begin position="250"/>
        <end position="260"/>
    </location>
</feature>
<organism evidence="4 5">
    <name type="scientific">Nocardia terrae</name>
    <dbReference type="NCBI Taxonomy" id="2675851"/>
    <lineage>
        <taxon>Bacteria</taxon>
        <taxon>Bacillati</taxon>
        <taxon>Actinomycetota</taxon>
        <taxon>Actinomycetes</taxon>
        <taxon>Mycobacteriales</taxon>
        <taxon>Nocardiaceae</taxon>
        <taxon>Nocardia</taxon>
    </lineage>
</organism>
<dbReference type="InterPro" id="IPR036844">
    <property type="entry name" value="Hint_dom_sf"/>
</dbReference>
<keyword evidence="2" id="KW-0812">Transmembrane</keyword>
<protein>
    <recommendedName>
        <fullName evidence="3">Hint domain-containing protein</fullName>
    </recommendedName>
</protein>
<dbReference type="AlphaFoldDB" id="A0A7K1UQM4"/>
<dbReference type="Gene3D" id="2.170.16.10">
    <property type="entry name" value="Hedgehog/Intein (Hint) domain"/>
    <property type="match status" value="1"/>
</dbReference>
<evidence type="ECO:0000259" key="3">
    <source>
        <dbReference type="SMART" id="SM00306"/>
    </source>
</evidence>
<dbReference type="Proteomes" id="UP000466794">
    <property type="component" value="Unassembled WGS sequence"/>
</dbReference>
<evidence type="ECO:0000313" key="5">
    <source>
        <dbReference type="Proteomes" id="UP000466794"/>
    </source>
</evidence>
<dbReference type="Pfam" id="PF07591">
    <property type="entry name" value="PT-HINT"/>
    <property type="match status" value="1"/>
</dbReference>
<reference evidence="4 5" key="1">
    <citation type="submission" date="2019-12" db="EMBL/GenBank/DDBJ databases">
        <title>Nocardia sp. nov. ET3-3 isolated from soil.</title>
        <authorList>
            <person name="Kanchanasin P."/>
            <person name="Tanasupawat S."/>
            <person name="Yuki M."/>
            <person name="Kudo T."/>
        </authorList>
    </citation>
    <scope>NUCLEOTIDE SEQUENCE [LARGE SCALE GENOMIC DNA]</scope>
    <source>
        <strain evidence="4 5">ET3-3</strain>
    </source>
</reference>
<comment type="caution">
    <text evidence="4">The sequence shown here is derived from an EMBL/GenBank/DDBJ whole genome shotgun (WGS) entry which is preliminary data.</text>
</comment>
<evidence type="ECO:0000256" key="2">
    <source>
        <dbReference type="SAM" id="Phobius"/>
    </source>
</evidence>
<keyword evidence="2" id="KW-0472">Membrane</keyword>
<keyword evidence="2" id="KW-1133">Transmembrane helix</keyword>
<feature type="transmembrane region" description="Helical" evidence="2">
    <location>
        <begin position="20"/>
        <end position="43"/>
    </location>
</feature>
<dbReference type="InterPro" id="IPR003587">
    <property type="entry name" value="Hint_dom_N"/>
</dbReference>